<organism evidence="1 2">
    <name type="scientific">Pseudomonas fragi</name>
    <dbReference type="NCBI Taxonomy" id="296"/>
    <lineage>
        <taxon>Bacteria</taxon>
        <taxon>Pseudomonadati</taxon>
        <taxon>Pseudomonadota</taxon>
        <taxon>Gammaproteobacteria</taxon>
        <taxon>Pseudomonadales</taxon>
        <taxon>Pseudomonadaceae</taxon>
        <taxon>Pseudomonas</taxon>
    </lineage>
</organism>
<protein>
    <recommendedName>
        <fullName evidence="3">BrnA antitoxin family protein</fullName>
    </recommendedName>
</protein>
<proteinExistence type="predicted"/>
<dbReference type="InterPro" id="IPR025528">
    <property type="entry name" value="BrnA_antitoxin"/>
</dbReference>
<dbReference type="EMBL" id="NQKL01000002">
    <property type="protein sequence ID" value="OZY43240.1"/>
    <property type="molecule type" value="Genomic_DNA"/>
</dbReference>
<dbReference type="AlphaFoldDB" id="A0A266LZZ9"/>
<sequence>MSANKHSTHIDWADPDDAPELTKEFFEAADEFKGQQLIKRGRPKAEKVLTRITIRLAPEVVEQFKASGPGWQTRMNSALADWLKTHSPGELP</sequence>
<accession>A0A266LZZ9</accession>
<name>A0A266LZZ9_PSEFR</name>
<evidence type="ECO:0000313" key="2">
    <source>
        <dbReference type="Proteomes" id="UP000216113"/>
    </source>
</evidence>
<dbReference type="Pfam" id="PF14384">
    <property type="entry name" value="BrnA_antitoxin"/>
    <property type="match status" value="1"/>
</dbReference>
<evidence type="ECO:0000313" key="1">
    <source>
        <dbReference type="EMBL" id="OZY43240.1"/>
    </source>
</evidence>
<dbReference type="RefSeq" id="WP_095027974.1">
    <property type="nucleotide sequence ID" value="NZ_NQKL01000002.1"/>
</dbReference>
<comment type="caution">
    <text evidence="1">The sequence shown here is derived from an EMBL/GenBank/DDBJ whole genome shotgun (WGS) entry which is preliminary data.</text>
</comment>
<dbReference type="Proteomes" id="UP000216113">
    <property type="component" value="Unassembled WGS sequence"/>
</dbReference>
<gene>
    <name evidence="1" type="ORF">CJF43_03480</name>
</gene>
<evidence type="ECO:0008006" key="3">
    <source>
        <dbReference type="Google" id="ProtNLM"/>
    </source>
</evidence>
<reference evidence="1 2" key="1">
    <citation type="submission" date="2017-08" db="EMBL/GenBank/DDBJ databases">
        <title>Genomic and metabolic characterisation of spoilage-associated Pseudomonas species.</title>
        <authorList>
            <person name="Stanborough T."/>
            <person name="Fegan N."/>
            <person name="Powell S.M."/>
            <person name="Singh T."/>
            <person name="Tamplin M.L."/>
            <person name="Chandry P.S."/>
        </authorList>
    </citation>
    <scope>NUCLEOTIDE SEQUENCE [LARGE SCALE GENOMIC DNA]</scope>
    <source>
        <strain evidence="1 2">F1820</strain>
    </source>
</reference>